<dbReference type="EMBL" id="JAAMOB010000204">
    <property type="protein sequence ID" value="KAF4094505.1"/>
    <property type="molecule type" value="Genomic_DNA"/>
</dbReference>
<evidence type="ECO:0000313" key="3">
    <source>
        <dbReference type="Proteomes" id="UP000579812"/>
    </source>
</evidence>
<reference evidence="2 3" key="1">
    <citation type="submission" date="2020-04" db="EMBL/GenBank/DDBJ databases">
        <title>Chromosome-level genome assembly of a cyprinid fish Onychostoma macrolepis by integration of Nanopore Sequencing, Bionano and Hi-C technology.</title>
        <authorList>
            <person name="Wang D."/>
        </authorList>
    </citation>
    <scope>NUCLEOTIDE SEQUENCE [LARGE SCALE GENOMIC DNA]</scope>
    <source>
        <strain evidence="2">SWU-2019</strain>
        <tissue evidence="2">Muscle</tissue>
    </source>
</reference>
<dbReference type="AlphaFoldDB" id="A0A7J6BJY7"/>
<comment type="caution">
    <text evidence="2">The sequence shown here is derived from an EMBL/GenBank/DDBJ whole genome shotgun (WGS) entry which is preliminary data.</text>
</comment>
<gene>
    <name evidence="2" type="ORF">G5714_024606</name>
</gene>
<accession>A0A7J6BJY7</accession>
<proteinExistence type="predicted"/>
<evidence type="ECO:0000256" key="1">
    <source>
        <dbReference type="SAM" id="MobiDB-lite"/>
    </source>
</evidence>
<name>A0A7J6BJY7_9TELE</name>
<organism evidence="2 3">
    <name type="scientific">Onychostoma macrolepis</name>
    <dbReference type="NCBI Taxonomy" id="369639"/>
    <lineage>
        <taxon>Eukaryota</taxon>
        <taxon>Metazoa</taxon>
        <taxon>Chordata</taxon>
        <taxon>Craniata</taxon>
        <taxon>Vertebrata</taxon>
        <taxon>Euteleostomi</taxon>
        <taxon>Actinopterygii</taxon>
        <taxon>Neopterygii</taxon>
        <taxon>Teleostei</taxon>
        <taxon>Ostariophysi</taxon>
        <taxon>Cypriniformes</taxon>
        <taxon>Cyprinidae</taxon>
        <taxon>Acrossocheilinae</taxon>
        <taxon>Onychostoma</taxon>
    </lineage>
</organism>
<protein>
    <submittedName>
        <fullName evidence="2">Uncharacterized protein</fullName>
    </submittedName>
</protein>
<dbReference type="Proteomes" id="UP000579812">
    <property type="component" value="Unassembled WGS sequence"/>
</dbReference>
<feature type="region of interest" description="Disordered" evidence="1">
    <location>
        <begin position="1"/>
        <end position="77"/>
    </location>
</feature>
<evidence type="ECO:0000313" key="2">
    <source>
        <dbReference type="EMBL" id="KAF4094505.1"/>
    </source>
</evidence>
<keyword evidence="3" id="KW-1185">Reference proteome</keyword>
<sequence length="134" mass="14011">MSLGLASKSPWSLAVTAREPHSRGAGLSPLSTTGVRGAGVVPTPPGRRVSGPGAEKPLELSCDRTNRTKGRLGSAHPTRETCLWAWRAEKPLSLAVTAREPDQGALGQCPPRQGDVSLGLASPKAPEPAFKRQT</sequence>
<feature type="compositionally biased region" description="Basic and acidic residues" evidence="1">
    <location>
        <begin position="56"/>
        <end position="66"/>
    </location>
</feature>
<feature type="region of interest" description="Disordered" evidence="1">
    <location>
        <begin position="100"/>
        <end position="134"/>
    </location>
</feature>